<evidence type="ECO:0000313" key="2">
    <source>
        <dbReference type="EMBL" id="KAK9722262.1"/>
    </source>
</evidence>
<gene>
    <name evidence="2" type="ORF">K7432_002803</name>
</gene>
<keyword evidence="1" id="KW-1133">Transmembrane helix</keyword>
<accession>A0ABR2W756</accession>
<protein>
    <submittedName>
        <fullName evidence="2">Uncharacterized protein</fullName>
    </submittedName>
</protein>
<comment type="caution">
    <text evidence="2">The sequence shown here is derived from an EMBL/GenBank/DDBJ whole genome shotgun (WGS) entry which is preliminary data.</text>
</comment>
<keyword evidence="1" id="KW-0472">Membrane</keyword>
<sequence>MKGSETSWTSVFILSILITILVALGLYICYRRSIRLVPSGTYPLRRVNSVIQPEQEDFQHLLSEVVVDDEGDELTEPFHQETTHFTDSDEDREIISPQPPVDDFEIDPSSGIFAIDDEFESGFNEQN</sequence>
<evidence type="ECO:0000256" key="1">
    <source>
        <dbReference type="SAM" id="Phobius"/>
    </source>
</evidence>
<evidence type="ECO:0000313" key="3">
    <source>
        <dbReference type="Proteomes" id="UP001479436"/>
    </source>
</evidence>
<dbReference type="EMBL" id="JASJQH010006954">
    <property type="protein sequence ID" value="KAK9722262.1"/>
    <property type="molecule type" value="Genomic_DNA"/>
</dbReference>
<keyword evidence="3" id="KW-1185">Reference proteome</keyword>
<keyword evidence="1" id="KW-0812">Transmembrane</keyword>
<organism evidence="2 3">
    <name type="scientific">Basidiobolus ranarum</name>
    <dbReference type="NCBI Taxonomy" id="34480"/>
    <lineage>
        <taxon>Eukaryota</taxon>
        <taxon>Fungi</taxon>
        <taxon>Fungi incertae sedis</taxon>
        <taxon>Zoopagomycota</taxon>
        <taxon>Entomophthoromycotina</taxon>
        <taxon>Basidiobolomycetes</taxon>
        <taxon>Basidiobolales</taxon>
        <taxon>Basidiobolaceae</taxon>
        <taxon>Basidiobolus</taxon>
    </lineage>
</organism>
<dbReference type="Proteomes" id="UP001479436">
    <property type="component" value="Unassembled WGS sequence"/>
</dbReference>
<feature type="transmembrane region" description="Helical" evidence="1">
    <location>
        <begin position="12"/>
        <end position="30"/>
    </location>
</feature>
<proteinExistence type="predicted"/>
<name>A0ABR2W756_9FUNG</name>
<reference evidence="2 3" key="1">
    <citation type="submission" date="2023-04" db="EMBL/GenBank/DDBJ databases">
        <title>Genome of Basidiobolus ranarum AG-B5.</title>
        <authorList>
            <person name="Stajich J.E."/>
            <person name="Carter-House D."/>
            <person name="Gryganskyi A."/>
        </authorList>
    </citation>
    <scope>NUCLEOTIDE SEQUENCE [LARGE SCALE GENOMIC DNA]</scope>
    <source>
        <strain evidence="2 3">AG-B5</strain>
    </source>
</reference>